<reference evidence="2 3" key="1">
    <citation type="submission" date="2017-07" db="EMBL/GenBank/DDBJ databases">
        <title>Annotated genome sequence of Bacterioplanes sanyensis isolated from Red Sea.</title>
        <authorList>
            <person name="Rehman Z.U."/>
        </authorList>
    </citation>
    <scope>NUCLEOTIDE SEQUENCE [LARGE SCALE GENOMIC DNA]</scope>
    <source>
        <strain evidence="2 3">NV9</strain>
    </source>
</reference>
<evidence type="ECO:0000259" key="1">
    <source>
        <dbReference type="PROSITE" id="PS50801"/>
    </source>
</evidence>
<dbReference type="RefSeq" id="WP_094059938.1">
    <property type="nucleotide sequence ID" value="NZ_CP022530.1"/>
</dbReference>
<evidence type="ECO:0000313" key="2">
    <source>
        <dbReference type="EMBL" id="ASP38752.1"/>
    </source>
</evidence>
<evidence type="ECO:0000313" key="3">
    <source>
        <dbReference type="Proteomes" id="UP000202440"/>
    </source>
</evidence>
<sequence>MSVPTLTADGSNRALLRGDLTLATVTPLARRGCCLISAAEDSWTVDMSGVEQVSSAAVALLLNWYRYCQQRELTLSIVAMPERLRPILAISDLQPLFEPLLTPSQ</sequence>
<keyword evidence="3" id="KW-1185">Reference proteome</keyword>
<dbReference type="Proteomes" id="UP000202440">
    <property type="component" value="Chromosome"/>
</dbReference>
<feature type="domain" description="STAS" evidence="1">
    <location>
        <begin position="16"/>
        <end position="105"/>
    </location>
</feature>
<dbReference type="Pfam" id="PF13466">
    <property type="entry name" value="STAS_2"/>
    <property type="match status" value="1"/>
</dbReference>
<dbReference type="SUPFAM" id="SSF52091">
    <property type="entry name" value="SpoIIaa-like"/>
    <property type="match status" value="1"/>
</dbReference>
<proteinExistence type="predicted"/>
<organism evidence="2 3">
    <name type="scientific">Bacterioplanes sanyensis</name>
    <dbReference type="NCBI Taxonomy" id="1249553"/>
    <lineage>
        <taxon>Bacteria</taxon>
        <taxon>Pseudomonadati</taxon>
        <taxon>Pseudomonadota</taxon>
        <taxon>Gammaproteobacteria</taxon>
        <taxon>Oceanospirillales</taxon>
        <taxon>Oceanospirillaceae</taxon>
        <taxon>Bacterioplanes</taxon>
    </lineage>
</organism>
<dbReference type="EMBL" id="CP022530">
    <property type="protein sequence ID" value="ASP38752.1"/>
    <property type="molecule type" value="Genomic_DNA"/>
</dbReference>
<protein>
    <recommendedName>
        <fullName evidence="1">STAS domain-containing protein</fullName>
    </recommendedName>
</protein>
<dbReference type="InterPro" id="IPR058548">
    <property type="entry name" value="MlaB-like_STAS"/>
</dbReference>
<dbReference type="PROSITE" id="PS50801">
    <property type="entry name" value="STAS"/>
    <property type="match status" value="1"/>
</dbReference>
<gene>
    <name evidence="2" type="ORF">CHH28_08680</name>
</gene>
<dbReference type="AlphaFoldDB" id="A0A222FJD1"/>
<dbReference type="InterPro" id="IPR002645">
    <property type="entry name" value="STAS_dom"/>
</dbReference>
<dbReference type="InterPro" id="IPR036513">
    <property type="entry name" value="STAS_dom_sf"/>
</dbReference>
<dbReference type="OrthoDB" id="6174465at2"/>
<accession>A0A222FJD1</accession>
<dbReference type="Gene3D" id="3.30.750.24">
    <property type="entry name" value="STAS domain"/>
    <property type="match status" value="1"/>
</dbReference>
<dbReference type="CDD" id="cd07043">
    <property type="entry name" value="STAS_anti-anti-sigma_factors"/>
    <property type="match status" value="1"/>
</dbReference>
<name>A0A222FJD1_9GAMM</name>
<dbReference type="KEGG" id="bsan:CHH28_08680"/>